<reference evidence="2" key="1">
    <citation type="submission" date="2020-06" db="EMBL/GenBank/DDBJ databases">
        <authorList>
            <person name="Li T."/>
            <person name="Hu X."/>
            <person name="Zhang T."/>
            <person name="Song X."/>
            <person name="Zhang H."/>
            <person name="Dai N."/>
            <person name="Sheng W."/>
            <person name="Hou X."/>
            <person name="Wei L."/>
        </authorList>
    </citation>
    <scope>NUCLEOTIDE SEQUENCE</scope>
    <source>
        <strain evidence="2">KEN1</strain>
        <tissue evidence="2">Leaf</tissue>
    </source>
</reference>
<protein>
    <submittedName>
        <fullName evidence="2">Uncharacterized protein</fullName>
    </submittedName>
</protein>
<comment type="caution">
    <text evidence="2">The sequence shown here is derived from an EMBL/GenBank/DDBJ whole genome shotgun (WGS) entry which is preliminary data.</text>
</comment>
<evidence type="ECO:0000256" key="1">
    <source>
        <dbReference type="SAM" id="SignalP"/>
    </source>
</evidence>
<organism evidence="2">
    <name type="scientific">Sesamum latifolium</name>
    <dbReference type="NCBI Taxonomy" id="2727402"/>
    <lineage>
        <taxon>Eukaryota</taxon>
        <taxon>Viridiplantae</taxon>
        <taxon>Streptophyta</taxon>
        <taxon>Embryophyta</taxon>
        <taxon>Tracheophyta</taxon>
        <taxon>Spermatophyta</taxon>
        <taxon>Magnoliopsida</taxon>
        <taxon>eudicotyledons</taxon>
        <taxon>Gunneridae</taxon>
        <taxon>Pentapetalae</taxon>
        <taxon>asterids</taxon>
        <taxon>lamiids</taxon>
        <taxon>Lamiales</taxon>
        <taxon>Pedaliaceae</taxon>
        <taxon>Sesamum</taxon>
    </lineage>
</organism>
<accession>A0AAW2VWV2</accession>
<dbReference type="AlphaFoldDB" id="A0AAW2VWV2"/>
<proteinExistence type="predicted"/>
<name>A0AAW2VWV2_9LAMI</name>
<feature type="signal peptide" evidence="1">
    <location>
        <begin position="1"/>
        <end position="18"/>
    </location>
</feature>
<sequence length="77" mass="8249">MITSAICEQLAVLVLVQATTPSEVVAPEEADPALAVPAPNNVESLNALLPTQAGDVLLNGWLGWNVYRRDCKTFNTK</sequence>
<gene>
    <name evidence="2" type="ORF">Slati_2672800</name>
</gene>
<feature type="chain" id="PRO_5043430614" evidence="1">
    <location>
        <begin position="19"/>
        <end position="77"/>
    </location>
</feature>
<keyword evidence="1" id="KW-0732">Signal</keyword>
<evidence type="ECO:0000313" key="2">
    <source>
        <dbReference type="EMBL" id="KAL0433385.1"/>
    </source>
</evidence>
<reference evidence="2" key="2">
    <citation type="journal article" date="2024" name="Plant">
        <title>Genomic evolution and insights into agronomic trait innovations of Sesamum species.</title>
        <authorList>
            <person name="Miao H."/>
            <person name="Wang L."/>
            <person name="Qu L."/>
            <person name="Liu H."/>
            <person name="Sun Y."/>
            <person name="Le M."/>
            <person name="Wang Q."/>
            <person name="Wei S."/>
            <person name="Zheng Y."/>
            <person name="Lin W."/>
            <person name="Duan Y."/>
            <person name="Cao H."/>
            <person name="Xiong S."/>
            <person name="Wang X."/>
            <person name="Wei L."/>
            <person name="Li C."/>
            <person name="Ma Q."/>
            <person name="Ju M."/>
            <person name="Zhao R."/>
            <person name="Li G."/>
            <person name="Mu C."/>
            <person name="Tian Q."/>
            <person name="Mei H."/>
            <person name="Zhang T."/>
            <person name="Gao T."/>
            <person name="Zhang H."/>
        </authorList>
    </citation>
    <scope>NUCLEOTIDE SEQUENCE</scope>
    <source>
        <strain evidence="2">KEN1</strain>
    </source>
</reference>
<dbReference type="EMBL" id="JACGWN010000009">
    <property type="protein sequence ID" value="KAL0433385.1"/>
    <property type="molecule type" value="Genomic_DNA"/>
</dbReference>